<dbReference type="AlphaFoldDB" id="D1A919"/>
<gene>
    <name evidence="1" type="ordered locus">Tcur_3115</name>
</gene>
<dbReference type="HOGENOM" id="CLU_117206_0_0_11"/>
<evidence type="ECO:0000313" key="2">
    <source>
        <dbReference type="Proteomes" id="UP000001918"/>
    </source>
</evidence>
<evidence type="ECO:0000313" key="1">
    <source>
        <dbReference type="EMBL" id="ACY98657.1"/>
    </source>
</evidence>
<dbReference type="EMBL" id="CP001738">
    <property type="protein sequence ID" value="ACY98657.1"/>
    <property type="molecule type" value="Genomic_DNA"/>
</dbReference>
<organism evidence="1 2">
    <name type="scientific">Thermomonospora curvata (strain ATCC 19995 / DSM 43183 / JCM 3096 / KCTC 9072 / NBRC 15933 / NCIMB 10081 / Henssen B9)</name>
    <dbReference type="NCBI Taxonomy" id="471852"/>
    <lineage>
        <taxon>Bacteria</taxon>
        <taxon>Bacillati</taxon>
        <taxon>Actinomycetota</taxon>
        <taxon>Actinomycetes</taxon>
        <taxon>Streptosporangiales</taxon>
        <taxon>Thermomonosporaceae</taxon>
        <taxon>Thermomonospora</taxon>
    </lineage>
</organism>
<dbReference type="eggNOG" id="ENOG5032BQI">
    <property type="taxonomic scope" value="Bacteria"/>
</dbReference>
<proteinExistence type="predicted"/>
<accession>D1A919</accession>
<dbReference type="OrthoDB" id="3825903at2"/>
<protein>
    <recommendedName>
        <fullName evidence="3">SIS domain-containing protein</fullName>
    </recommendedName>
</protein>
<evidence type="ECO:0008006" key="3">
    <source>
        <dbReference type="Google" id="ProtNLM"/>
    </source>
</evidence>
<reference evidence="1 2" key="1">
    <citation type="journal article" date="2011" name="Stand. Genomic Sci.">
        <title>Complete genome sequence of Thermomonospora curvata type strain (B9).</title>
        <authorList>
            <person name="Chertkov O."/>
            <person name="Sikorski J."/>
            <person name="Nolan M."/>
            <person name="Lapidus A."/>
            <person name="Lucas S."/>
            <person name="Del Rio T.G."/>
            <person name="Tice H."/>
            <person name="Cheng J.F."/>
            <person name="Goodwin L."/>
            <person name="Pitluck S."/>
            <person name="Liolios K."/>
            <person name="Ivanova N."/>
            <person name="Mavromatis K."/>
            <person name="Mikhailova N."/>
            <person name="Ovchinnikova G."/>
            <person name="Pati A."/>
            <person name="Chen A."/>
            <person name="Palaniappan K."/>
            <person name="Djao O.D."/>
            <person name="Land M."/>
            <person name="Hauser L."/>
            <person name="Chang Y.J."/>
            <person name="Jeffries C.D."/>
            <person name="Brettin T."/>
            <person name="Han C."/>
            <person name="Detter J.C."/>
            <person name="Rohde M."/>
            <person name="Goker M."/>
            <person name="Woyke T."/>
            <person name="Bristow J."/>
            <person name="Eisen J.A."/>
            <person name="Markowitz V."/>
            <person name="Hugenholtz P."/>
            <person name="Klenk H.P."/>
            <person name="Kyrpides N.C."/>
        </authorList>
    </citation>
    <scope>NUCLEOTIDE SEQUENCE [LARGE SCALE GENOMIC DNA]</scope>
    <source>
        <strain evidence="2">ATCC 19995 / DSM 43183 / JCM 3096 / KCTC 9072 / NBRC 15933 / NCIMB 10081 / Henssen B9</strain>
    </source>
</reference>
<keyword evidence="2" id="KW-1185">Reference proteome</keyword>
<dbReference type="STRING" id="471852.Tcur_3115"/>
<sequence>MDAEQVAMLREVLSASDWLGRTEEFALALRDCANRSEGLLLVGTPTAEPWHMAAHLDDESRLNHLPWLSPTLVRWSPPPGSPPHLRVGIERLEQARRGETLFVVAEDAAPAPLLERVDDARRTGVTILTLDGGDRELSGLAHEALTVPAGERLLSFDGAQHLVSAAAGGAPRRRPGLRDRLARLLEKVTGPVME</sequence>
<dbReference type="RefSeq" id="WP_012853441.1">
    <property type="nucleotide sequence ID" value="NC_013510.1"/>
</dbReference>
<dbReference type="KEGG" id="tcu:Tcur_3115"/>
<name>D1A919_THECD</name>
<dbReference type="Proteomes" id="UP000001918">
    <property type="component" value="Chromosome"/>
</dbReference>